<protein>
    <submittedName>
        <fullName evidence="1">Uncharacterized protein</fullName>
    </submittedName>
</protein>
<accession>A0ABC8L926</accession>
<dbReference type="Proteomes" id="UP001642260">
    <property type="component" value="Unassembled WGS sequence"/>
</dbReference>
<sequence length="78" mass="9036">MVTTHLKYQPNGTDGFIFITDHTGDELLSQKPESYAIGHRENFSGEGDAYIYHSKRHTLNPGQKIWTRYQPWVPTKTK</sequence>
<proteinExistence type="predicted"/>
<dbReference type="EMBL" id="CAKOAT010445154">
    <property type="protein sequence ID" value="CAH8373755.1"/>
    <property type="molecule type" value="Genomic_DNA"/>
</dbReference>
<reference evidence="1 2" key="1">
    <citation type="submission" date="2022-03" db="EMBL/GenBank/DDBJ databases">
        <authorList>
            <person name="Macdonald S."/>
            <person name="Ahmed S."/>
            <person name="Newling K."/>
        </authorList>
    </citation>
    <scope>NUCLEOTIDE SEQUENCE [LARGE SCALE GENOMIC DNA]</scope>
</reference>
<dbReference type="AlphaFoldDB" id="A0ABC8L926"/>
<evidence type="ECO:0000313" key="2">
    <source>
        <dbReference type="Proteomes" id="UP001642260"/>
    </source>
</evidence>
<comment type="caution">
    <text evidence="1">The sequence shown here is derived from an EMBL/GenBank/DDBJ whole genome shotgun (WGS) entry which is preliminary data.</text>
</comment>
<gene>
    <name evidence="1" type="ORF">ERUC_LOCUS31916</name>
</gene>
<keyword evidence="2" id="KW-1185">Reference proteome</keyword>
<name>A0ABC8L926_ERUVS</name>
<evidence type="ECO:0000313" key="1">
    <source>
        <dbReference type="EMBL" id="CAH8373755.1"/>
    </source>
</evidence>
<organism evidence="1 2">
    <name type="scientific">Eruca vesicaria subsp. sativa</name>
    <name type="common">Garden rocket</name>
    <name type="synonym">Eruca sativa</name>
    <dbReference type="NCBI Taxonomy" id="29727"/>
    <lineage>
        <taxon>Eukaryota</taxon>
        <taxon>Viridiplantae</taxon>
        <taxon>Streptophyta</taxon>
        <taxon>Embryophyta</taxon>
        <taxon>Tracheophyta</taxon>
        <taxon>Spermatophyta</taxon>
        <taxon>Magnoliopsida</taxon>
        <taxon>eudicotyledons</taxon>
        <taxon>Gunneridae</taxon>
        <taxon>Pentapetalae</taxon>
        <taxon>rosids</taxon>
        <taxon>malvids</taxon>
        <taxon>Brassicales</taxon>
        <taxon>Brassicaceae</taxon>
        <taxon>Brassiceae</taxon>
        <taxon>Eruca</taxon>
    </lineage>
</organism>